<accession>X1RAI4</accession>
<dbReference type="GO" id="GO:0003924">
    <property type="term" value="F:GTPase activity"/>
    <property type="evidence" value="ECO:0007669"/>
    <property type="project" value="TreeGrafter"/>
</dbReference>
<dbReference type="PANTHER" id="PTHR43134">
    <property type="entry name" value="SIGNAL RECOGNITION PARTICLE RECEPTOR SUBUNIT ALPHA"/>
    <property type="match status" value="1"/>
</dbReference>
<sequence>ENKLSCVFAAADTFRAASIEQIKKHGDKLDIKVISHEYGTDPAAVGFDAIQYAKKNFINCVLIDTAGRMHTSKNLIREIEKIAKVCKPDLKIFVGEAITGNDAIEQAKSFNWAIGIDGIVLTKADIDEKGGTALSVGYVTKKPILYLGTGQEYNKIIVFDKKKFIKDLGL</sequence>
<keyword evidence="4" id="KW-0472">Membrane</keyword>
<evidence type="ECO:0000259" key="6">
    <source>
        <dbReference type="PROSITE" id="PS00300"/>
    </source>
</evidence>
<dbReference type="GO" id="GO:0005047">
    <property type="term" value="F:signal recognition particle binding"/>
    <property type="evidence" value="ECO:0007669"/>
    <property type="project" value="TreeGrafter"/>
</dbReference>
<dbReference type="PANTHER" id="PTHR43134:SF1">
    <property type="entry name" value="SIGNAL RECOGNITION PARTICLE RECEPTOR SUBUNIT ALPHA"/>
    <property type="match status" value="1"/>
</dbReference>
<feature type="non-terminal residue" evidence="7">
    <location>
        <position position="1"/>
    </location>
</feature>
<feature type="domain" description="SRP54-type proteins GTP-binding" evidence="6">
    <location>
        <begin position="143"/>
        <end position="156"/>
    </location>
</feature>
<gene>
    <name evidence="7" type="ORF">S12H4_22678</name>
</gene>
<dbReference type="SMART" id="SM00962">
    <property type="entry name" value="SRP54"/>
    <property type="match status" value="1"/>
</dbReference>
<comment type="subcellular location">
    <subcellularLocation>
        <location evidence="5">Endomembrane system</location>
        <topology evidence="5">Peripheral membrane protein</topology>
        <orientation evidence="5">Cytoplasmic side</orientation>
    </subcellularLocation>
</comment>
<evidence type="ECO:0000256" key="3">
    <source>
        <dbReference type="ARBA" id="ARBA00023134"/>
    </source>
</evidence>
<dbReference type="GO" id="GO:0016020">
    <property type="term" value="C:membrane"/>
    <property type="evidence" value="ECO:0007669"/>
    <property type="project" value="TreeGrafter"/>
</dbReference>
<evidence type="ECO:0000256" key="1">
    <source>
        <dbReference type="ARBA" id="ARBA00008531"/>
    </source>
</evidence>
<dbReference type="GO" id="GO:0005525">
    <property type="term" value="F:GTP binding"/>
    <property type="evidence" value="ECO:0007669"/>
    <property type="project" value="UniProtKB-KW"/>
</dbReference>
<reference evidence="7" key="1">
    <citation type="journal article" date="2014" name="Front. Microbiol.">
        <title>High frequency of phylogenetically diverse reductive dehalogenase-homologous genes in deep subseafloor sedimentary metagenomes.</title>
        <authorList>
            <person name="Kawai M."/>
            <person name="Futagami T."/>
            <person name="Toyoda A."/>
            <person name="Takaki Y."/>
            <person name="Nishi S."/>
            <person name="Hori S."/>
            <person name="Arai W."/>
            <person name="Tsubouchi T."/>
            <person name="Morono Y."/>
            <person name="Uchiyama I."/>
            <person name="Ito T."/>
            <person name="Fujiyama A."/>
            <person name="Inagaki F."/>
            <person name="Takami H."/>
        </authorList>
    </citation>
    <scope>NUCLEOTIDE SEQUENCE</scope>
    <source>
        <strain evidence="7">Expedition CK06-06</strain>
    </source>
</reference>
<dbReference type="Gene3D" id="3.40.50.300">
    <property type="entry name" value="P-loop containing nucleotide triphosphate hydrolases"/>
    <property type="match status" value="1"/>
</dbReference>
<dbReference type="AlphaFoldDB" id="X1RAI4"/>
<dbReference type="SUPFAM" id="SSF52540">
    <property type="entry name" value="P-loop containing nucleoside triphosphate hydrolases"/>
    <property type="match status" value="1"/>
</dbReference>
<name>X1RAI4_9ZZZZ</name>
<comment type="caution">
    <text evidence="7">The sequence shown here is derived from an EMBL/GenBank/DDBJ whole genome shotgun (WGS) entry which is preliminary data.</text>
</comment>
<dbReference type="PROSITE" id="PS00300">
    <property type="entry name" value="SRP54"/>
    <property type="match status" value="1"/>
</dbReference>
<protein>
    <recommendedName>
        <fullName evidence="6">SRP54-type proteins GTP-binding domain-containing protein</fullName>
    </recommendedName>
</protein>
<evidence type="ECO:0000313" key="7">
    <source>
        <dbReference type="EMBL" id="GAI77777.1"/>
    </source>
</evidence>
<dbReference type="GO" id="GO:0006614">
    <property type="term" value="P:SRP-dependent cotranslational protein targeting to membrane"/>
    <property type="evidence" value="ECO:0007669"/>
    <property type="project" value="InterPro"/>
</dbReference>
<organism evidence="7">
    <name type="scientific">marine sediment metagenome</name>
    <dbReference type="NCBI Taxonomy" id="412755"/>
    <lineage>
        <taxon>unclassified sequences</taxon>
        <taxon>metagenomes</taxon>
        <taxon>ecological metagenomes</taxon>
    </lineage>
</organism>
<proteinExistence type="inferred from homology"/>
<dbReference type="Pfam" id="PF00448">
    <property type="entry name" value="SRP54"/>
    <property type="match status" value="1"/>
</dbReference>
<comment type="similarity">
    <text evidence="1">Belongs to the GTP-binding SRP family.</text>
</comment>
<keyword evidence="2" id="KW-0547">Nucleotide-binding</keyword>
<keyword evidence="3" id="KW-0342">GTP-binding</keyword>
<evidence type="ECO:0000256" key="2">
    <source>
        <dbReference type="ARBA" id="ARBA00022741"/>
    </source>
</evidence>
<evidence type="ECO:0000256" key="5">
    <source>
        <dbReference type="ARBA" id="ARBA00029433"/>
    </source>
</evidence>
<dbReference type="InterPro" id="IPR000897">
    <property type="entry name" value="SRP54_GTPase_dom"/>
</dbReference>
<dbReference type="EMBL" id="BARW01011878">
    <property type="protein sequence ID" value="GAI77777.1"/>
    <property type="molecule type" value="Genomic_DNA"/>
</dbReference>
<dbReference type="GO" id="GO:0012505">
    <property type="term" value="C:endomembrane system"/>
    <property type="evidence" value="ECO:0007669"/>
    <property type="project" value="UniProtKB-SubCell"/>
</dbReference>
<dbReference type="InterPro" id="IPR027417">
    <property type="entry name" value="P-loop_NTPase"/>
</dbReference>
<evidence type="ECO:0000256" key="4">
    <source>
        <dbReference type="ARBA" id="ARBA00023136"/>
    </source>
</evidence>